<protein>
    <submittedName>
        <fullName evidence="1">Uncharacterized protein</fullName>
    </submittedName>
</protein>
<keyword evidence="2" id="KW-1185">Reference proteome</keyword>
<dbReference type="GeneID" id="6758725"/>
<dbReference type="KEGG" id="tad:TRIADDRAFT_61539"/>
<dbReference type="RefSeq" id="XP_002117512.1">
    <property type="nucleotide sequence ID" value="XM_002117476.1"/>
</dbReference>
<organism evidence="1 2">
    <name type="scientific">Trichoplax adhaerens</name>
    <name type="common">Trichoplax reptans</name>
    <dbReference type="NCBI Taxonomy" id="10228"/>
    <lineage>
        <taxon>Eukaryota</taxon>
        <taxon>Metazoa</taxon>
        <taxon>Placozoa</taxon>
        <taxon>Uniplacotomia</taxon>
        <taxon>Trichoplacea</taxon>
        <taxon>Trichoplacidae</taxon>
        <taxon>Trichoplax</taxon>
    </lineage>
</organism>
<dbReference type="InParanoid" id="B3SB98"/>
<evidence type="ECO:0000313" key="2">
    <source>
        <dbReference type="Proteomes" id="UP000009022"/>
    </source>
</evidence>
<name>B3SB98_TRIAD</name>
<dbReference type="AlphaFoldDB" id="B3SB98"/>
<dbReference type="CTD" id="6758725"/>
<dbReference type="PANTHER" id="PTHR28549">
    <property type="entry name" value="GLYCOPROTEIN INTEGRAL MEMBRANE PROTEIN 1"/>
    <property type="match status" value="1"/>
</dbReference>
<sequence>MNQHKGLDIEKKLLLFSSAKTTPNSVNKIQSIPILIKVHLLNDSSGPLLQIPLKVGYISGVVYVNGQSVTNGIVTRLHMQVTANSEKAGHKYQSNVQIQVRIFVRQLPTSNQNKCRTAVEEEVVEVDSYSLTKSILPLGSATNSRTSLAIRRLCWTSNPIYSLLLLSQNPFLTLCSFHVTSWQLRCELLQLAAVCLSKKKMNKSYKNDTIHFYMSLSSSMIDGRVQIGDTALCIFCDKIR</sequence>
<accession>B3SB98</accession>
<gene>
    <name evidence="1" type="ORF">TRIADDRAFT_61539</name>
</gene>
<dbReference type="InterPro" id="IPR042319">
    <property type="entry name" value="GINM1"/>
</dbReference>
<dbReference type="Proteomes" id="UP000009022">
    <property type="component" value="Unassembled WGS sequence"/>
</dbReference>
<reference evidence="1 2" key="1">
    <citation type="journal article" date="2008" name="Nature">
        <title>The Trichoplax genome and the nature of placozoans.</title>
        <authorList>
            <person name="Srivastava M."/>
            <person name="Begovic E."/>
            <person name="Chapman J."/>
            <person name="Putnam N.H."/>
            <person name="Hellsten U."/>
            <person name="Kawashima T."/>
            <person name="Kuo A."/>
            <person name="Mitros T."/>
            <person name="Salamov A."/>
            <person name="Carpenter M.L."/>
            <person name="Signorovitch A.Y."/>
            <person name="Moreno M.A."/>
            <person name="Kamm K."/>
            <person name="Grimwood J."/>
            <person name="Schmutz J."/>
            <person name="Shapiro H."/>
            <person name="Grigoriev I.V."/>
            <person name="Buss L.W."/>
            <person name="Schierwater B."/>
            <person name="Dellaporta S.L."/>
            <person name="Rokhsar D.S."/>
        </authorList>
    </citation>
    <scope>NUCLEOTIDE SEQUENCE [LARGE SCALE GENOMIC DNA]</scope>
    <source>
        <strain evidence="1 2">Grell-BS-1999</strain>
    </source>
</reference>
<evidence type="ECO:0000313" key="1">
    <source>
        <dbReference type="EMBL" id="EDV19922.1"/>
    </source>
</evidence>
<dbReference type="HOGENOM" id="CLU_1157734_0_0_1"/>
<dbReference type="EMBL" id="DS985264">
    <property type="protein sequence ID" value="EDV19922.1"/>
    <property type="molecule type" value="Genomic_DNA"/>
</dbReference>
<dbReference type="PANTHER" id="PTHR28549:SF1">
    <property type="entry name" value="GLYCOPROTEIN INTEGRAL MEMBRANE PROTEIN 1"/>
    <property type="match status" value="1"/>
</dbReference>
<proteinExistence type="predicted"/>